<feature type="non-terminal residue" evidence="1">
    <location>
        <position position="1"/>
    </location>
</feature>
<gene>
    <name evidence="1" type="ORF">RPERSI_LOCUS35309</name>
</gene>
<protein>
    <submittedName>
        <fullName evidence="1">33667_t:CDS:1</fullName>
    </submittedName>
</protein>
<evidence type="ECO:0000313" key="2">
    <source>
        <dbReference type="Proteomes" id="UP000789920"/>
    </source>
</evidence>
<organism evidence="1 2">
    <name type="scientific">Racocetra persica</name>
    <dbReference type="NCBI Taxonomy" id="160502"/>
    <lineage>
        <taxon>Eukaryota</taxon>
        <taxon>Fungi</taxon>
        <taxon>Fungi incertae sedis</taxon>
        <taxon>Mucoromycota</taxon>
        <taxon>Glomeromycotina</taxon>
        <taxon>Glomeromycetes</taxon>
        <taxon>Diversisporales</taxon>
        <taxon>Gigasporaceae</taxon>
        <taxon>Racocetra</taxon>
    </lineage>
</organism>
<proteinExistence type="predicted"/>
<dbReference type="Proteomes" id="UP000789920">
    <property type="component" value="Unassembled WGS sequence"/>
</dbReference>
<reference evidence="1" key="1">
    <citation type="submission" date="2021-06" db="EMBL/GenBank/DDBJ databases">
        <authorList>
            <person name="Kallberg Y."/>
            <person name="Tangrot J."/>
            <person name="Rosling A."/>
        </authorList>
    </citation>
    <scope>NUCLEOTIDE SEQUENCE</scope>
    <source>
        <strain evidence="1">MA461A</strain>
    </source>
</reference>
<sequence length="74" mass="8925">DNDNLQQQVYELERKNRKSQIQTKKELTAKEKELRELERAAELLLEAFRAAEDQAREDKDTIKDFRKSNSNFRR</sequence>
<keyword evidence="2" id="KW-1185">Reference proteome</keyword>
<accession>A0ACA9STS7</accession>
<evidence type="ECO:0000313" key="1">
    <source>
        <dbReference type="EMBL" id="CAG8848824.1"/>
    </source>
</evidence>
<feature type="non-terminal residue" evidence="1">
    <location>
        <position position="74"/>
    </location>
</feature>
<dbReference type="EMBL" id="CAJVQC010162540">
    <property type="protein sequence ID" value="CAG8848824.1"/>
    <property type="molecule type" value="Genomic_DNA"/>
</dbReference>
<name>A0ACA9STS7_9GLOM</name>
<comment type="caution">
    <text evidence="1">The sequence shown here is derived from an EMBL/GenBank/DDBJ whole genome shotgun (WGS) entry which is preliminary data.</text>
</comment>